<dbReference type="EMBL" id="CP022699">
    <property type="protein sequence ID" value="ATJ89358.1"/>
    <property type="molecule type" value="Genomic_DNA"/>
</dbReference>
<name>A0A094YHM8_9PROT</name>
<sequence>MKLPISTITRDDAPEYLSLPVGRRILWGNLAIGLILVGVLIWIVHAFAVGQIAWSYVAQFLFVPSIIRGVGATLLMAVSAMALGMAGGLFLALGRLSSAWLPRIVSGLYVWLFRGVPVILQLLIWFNLALIFPHIMVPGIGTFRTVDLMTPFLSALLGLGLNQAAYIAEIFRSGFQSVDAGQYEAASAIGMTRFKAMKRIILPQAFRTVIPPLGNEFINMIKLTSLASIIQYPEVLHNAETIYYANTRVIELLIVAGFWYLLAVTIMSPLQHLLERHFAKGKR</sequence>
<reference evidence="15 16" key="1">
    <citation type="submission" date="2014-06" db="EMBL/GenBank/DDBJ databases">
        <title>Functional and comparative genomic analyses of the Drosophila gut microbiota identify candidate symbiosis factors.</title>
        <authorList>
            <person name="Newell P.D."/>
            <person name="Chaston J.M."/>
            <person name="Douglas A.E."/>
        </authorList>
    </citation>
    <scope>NUCLEOTIDE SEQUENCE [LARGE SCALE GENOMIC DNA]</scope>
    <source>
        <strain evidence="15 16">DmCS_006</strain>
    </source>
</reference>
<dbReference type="STRING" id="104102.AtDm6_2779"/>
<keyword evidence="3 12" id="KW-0813">Transport</keyword>
<evidence type="ECO:0000256" key="1">
    <source>
        <dbReference type="ARBA" id="ARBA00004429"/>
    </source>
</evidence>
<evidence type="ECO:0000259" key="13">
    <source>
        <dbReference type="PROSITE" id="PS50928"/>
    </source>
</evidence>
<dbReference type="EMBL" id="JOKM01000098">
    <property type="protein sequence ID" value="KGB21545.1"/>
    <property type="molecule type" value="Genomic_DNA"/>
</dbReference>
<evidence type="ECO:0000256" key="2">
    <source>
        <dbReference type="ARBA" id="ARBA00010072"/>
    </source>
</evidence>
<comment type="similarity">
    <text evidence="2">Belongs to the binding-protein-dependent transport system permease family. HisMQ subfamily.</text>
</comment>
<comment type="function">
    <text evidence="9">Part of the ABC transporter complex GltIJKL involved in glutamate and aspartate uptake. Probably responsible for the translocation of the substrate across the membrane.</text>
</comment>
<dbReference type="PATRIC" id="fig|104102.7.peg.2744"/>
<feature type="transmembrane region" description="Helical" evidence="12">
    <location>
        <begin position="26"/>
        <end position="54"/>
    </location>
</feature>
<keyword evidence="4" id="KW-1003">Cell membrane</keyword>
<evidence type="ECO:0000256" key="9">
    <source>
        <dbReference type="ARBA" id="ARBA00060298"/>
    </source>
</evidence>
<evidence type="ECO:0000256" key="8">
    <source>
        <dbReference type="ARBA" id="ARBA00023136"/>
    </source>
</evidence>
<dbReference type="RefSeq" id="WP_035381595.1">
    <property type="nucleotide sequence ID" value="NZ_CP022699.1"/>
</dbReference>
<dbReference type="KEGG" id="ato:CIW82_00110"/>
<accession>A0A094YHM8</accession>
<dbReference type="CDD" id="cd06261">
    <property type="entry name" value="TM_PBP2"/>
    <property type="match status" value="1"/>
</dbReference>
<evidence type="ECO:0000256" key="12">
    <source>
        <dbReference type="RuleBase" id="RU363032"/>
    </source>
</evidence>
<evidence type="ECO:0000313" key="14">
    <source>
        <dbReference type="EMBL" id="ATJ89358.1"/>
    </source>
</evidence>
<dbReference type="PANTHER" id="PTHR30614:SF0">
    <property type="entry name" value="L-CYSTINE TRANSPORT SYSTEM PERMEASE PROTEIN TCYL"/>
    <property type="match status" value="1"/>
</dbReference>
<dbReference type="GO" id="GO:0006865">
    <property type="term" value="P:amino acid transport"/>
    <property type="evidence" value="ECO:0007669"/>
    <property type="project" value="UniProtKB-KW"/>
</dbReference>
<evidence type="ECO:0000256" key="10">
    <source>
        <dbReference type="ARBA" id="ARBA00062718"/>
    </source>
</evidence>
<evidence type="ECO:0000256" key="5">
    <source>
        <dbReference type="ARBA" id="ARBA00022692"/>
    </source>
</evidence>
<evidence type="ECO:0000256" key="11">
    <source>
        <dbReference type="ARBA" id="ARBA00073645"/>
    </source>
</evidence>
<evidence type="ECO:0000313" key="16">
    <source>
        <dbReference type="Proteomes" id="UP000029448"/>
    </source>
</evidence>
<feature type="domain" description="ABC transmembrane type-1" evidence="13">
    <location>
        <begin position="70"/>
        <end position="271"/>
    </location>
</feature>
<dbReference type="PANTHER" id="PTHR30614">
    <property type="entry name" value="MEMBRANE COMPONENT OF AMINO ACID ABC TRANSPORTER"/>
    <property type="match status" value="1"/>
</dbReference>
<dbReference type="Gene3D" id="1.10.3720.10">
    <property type="entry name" value="MetI-like"/>
    <property type="match status" value="1"/>
</dbReference>
<dbReference type="InterPro" id="IPR035906">
    <property type="entry name" value="MetI-like_sf"/>
</dbReference>
<keyword evidence="16" id="KW-1185">Reference proteome</keyword>
<organism evidence="15 16">
    <name type="scientific">Acetobacter tropicalis</name>
    <dbReference type="NCBI Taxonomy" id="104102"/>
    <lineage>
        <taxon>Bacteria</taxon>
        <taxon>Pseudomonadati</taxon>
        <taxon>Pseudomonadota</taxon>
        <taxon>Alphaproteobacteria</taxon>
        <taxon>Acetobacterales</taxon>
        <taxon>Acetobacteraceae</taxon>
        <taxon>Acetobacter</taxon>
    </lineage>
</organism>
<evidence type="ECO:0000256" key="7">
    <source>
        <dbReference type="ARBA" id="ARBA00022989"/>
    </source>
</evidence>
<dbReference type="GO" id="GO:0022857">
    <property type="term" value="F:transmembrane transporter activity"/>
    <property type="evidence" value="ECO:0007669"/>
    <property type="project" value="InterPro"/>
</dbReference>
<dbReference type="GeneID" id="89479149"/>
<dbReference type="GO" id="GO:0043190">
    <property type="term" value="C:ATP-binding cassette (ABC) transporter complex"/>
    <property type="evidence" value="ECO:0007669"/>
    <property type="project" value="InterPro"/>
</dbReference>
<feature type="transmembrane region" description="Helical" evidence="12">
    <location>
        <begin position="108"/>
        <end position="128"/>
    </location>
</feature>
<dbReference type="NCBIfam" id="TIGR01726">
    <property type="entry name" value="HEQRo_perm_3TM"/>
    <property type="match status" value="1"/>
</dbReference>
<dbReference type="InterPro" id="IPR043429">
    <property type="entry name" value="ArtM/GltK/GlnP/TcyL/YhdX-like"/>
</dbReference>
<proteinExistence type="inferred from homology"/>
<evidence type="ECO:0000313" key="17">
    <source>
        <dbReference type="Proteomes" id="UP000220394"/>
    </source>
</evidence>
<comment type="subunit">
    <text evidence="10">The complex is composed of two ATP-binding proteins (GltL), two transmembrane proteins (GltJ and GltK) and a solute-binding protein (GltI).</text>
</comment>
<keyword evidence="8 12" id="KW-0472">Membrane</keyword>
<dbReference type="Pfam" id="PF00528">
    <property type="entry name" value="BPD_transp_1"/>
    <property type="match status" value="1"/>
</dbReference>
<dbReference type="InterPro" id="IPR010065">
    <property type="entry name" value="AA_ABC_transptr_permease_3TM"/>
</dbReference>
<feature type="transmembrane region" description="Helical" evidence="12">
    <location>
        <begin position="148"/>
        <end position="168"/>
    </location>
</feature>
<evidence type="ECO:0000256" key="6">
    <source>
        <dbReference type="ARBA" id="ARBA00022970"/>
    </source>
</evidence>
<comment type="subcellular location">
    <subcellularLocation>
        <location evidence="1">Cell inner membrane</location>
        <topology evidence="1">Multi-pass membrane protein</topology>
    </subcellularLocation>
    <subcellularLocation>
        <location evidence="12">Cell membrane</location>
        <topology evidence="12">Multi-pass membrane protein</topology>
    </subcellularLocation>
</comment>
<evidence type="ECO:0000313" key="15">
    <source>
        <dbReference type="EMBL" id="KGB21545.1"/>
    </source>
</evidence>
<protein>
    <recommendedName>
        <fullName evidence="11">Glutamate/aspartate import permease protein GltK</fullName>
    </recommendedName>
</protein>
<evidence type="ECO:0000256" key="4">
    <source>
        <dbReference type="ARBA" id="ARBA00022475"/>
    </source>
</evidence>
<dbReference type="InterPro" id="IPR000515">
    <property type="entry name" value="MetI-like"/>
</dbReference>
<keyword evidence="5 12" id="KW-0812">Transmembrane</keyword>
<dbReference type="FunFam" id="1.10.3720.10:FF:000006">
    <property type="entry name" value="Glutamate/aspartate ABC transporter, permease protein GltK"/>
    <property type="match status" value="1"/>
</dbReference>
<dbReference type="PROSITE" id="PS50928">
    <property type="entry name" value="ABC_TM1"/>
    <property type="match status" value="1"/>
</dbReference>
<dbReference type="AlphaFoldDB" id="A0A094YHM8"/>
<evidence type="ECO:0000256" key="3">
    <source>
        <dbReference type="ARBA" id="ARBA00022448"/>
    </source>
</evidence>
<keyword evidence="7 12" id="KW-1133">Transmembrane helix</keyword>
<feature type="transmembrane region" description="Helical" evidence="12">
    <location>
        <begin position="74"/>
        <end position="96"/>
    </location>
</feature>
<gene>
    <name evidence="15" type="ORF">AtDm6_2779</name>
    <name evidence="14" type="ORF">CIW82_00110</name>
</gene>
<dbReference type="SUPFAM" id="SSF161098">
    <property type="entry name" value="MetI-like"/>
    <property type="match status" value="1"/>
</dbReference>
<dbReference type="Proteomes" id="UP000220394">
    <property type="component" value="Chromosome"/>
</dbReference>
<reference evidence="14 17" key="2">
    <citation type="submission" date="2017-08" db="EMBL/GenBank/DDBJ databases">
        <title>Complete Genome Sequence of Acetobacter tropicalis Oregon-R-modENCODE STRAIN BDGP1, an acetic acid bacterium isolated from Drosophila melanogaster gut.</title>
        <authorList>
            <person name="Wan K.H."/>
            <person name="Yu C."/>
            <person name="Park S."/>
            <person name="Hammonds A.S."/>
            <person name="Booth B.W."/>
            <person name="Celniker S.E."/>
        </authorList>
    </citation>
    <scope>NUCLEOTIDE SEQUENCE [LARGE SCALE GENOMIC DNA]</scope>
    <source>
        <strain evidence="14 17">BDGP1</strain>
    </source>
</reference>
<feature type="transmembrane region" description="Helical" evidence="12">
    <location>
        <begin position="252"/>
        <end position="274"/>
    </location>
</feature>
<keyword evidence="6" id="KW-0029">Amino-acid transport</keyword>
<dbReference type="Proteomes" id="UP000029448">
    <property type="component" value="Unassembled WGS sequence"/>
</dbReference>